<dbReference type="Proteomes" id="UP000619293">
    <property type="component" value="Unassembled WGS sequence"/>
</dbReference>
<evidence type="ECO:0000313" key="5">
    <source>
        <dbReference type="Proteomes" id="UP000619293"/>
    </source>
</evidence>
<proteinExistence type="inferred from homology"/>
<keyword evidence="5" id="KW-1185">Reference proteome</keyword>
<comment type="similarity">
    <text evidence="1">Belongs to the ThrE exporter (TC 2.A.79) family.</text>
</comment>
<dbReference type="RefSeq" id="WP_239120605.1">
    <property type="nucleotide sequence ID" value="NZ_BAAALB010000023.1"/>
</dbReference>
<feature type="transmembrane region" description="Helical" evidence="2">
    <location>
        <begin position="263"/>
        <end position="281"/>
    </location>
</feature>
<protein>
    <recommendedName>
        <fullName evidence="3">Threonine/serine exporter-like N-terminal domain-containing protein</fullName>
    </recommendedName>
</protein>
<organism evidence="4 5">
    <name type="scientific">Catellatospora chokoriensis</name>
    <dbReference type="NCBI Taxonomy" id="310353"/>
    <lineage>
        <taxon>Bacteria</taxon>
        <taxon>Bacillati</taxon>
        <taxon>Actinomycetota</taxon>
        <taxon>Actinomycetes</taxon>
        <taxon>Micromonosporales</taxon>
        <taxon>Micromonosporaceae</taxon>
        <taxon>Catellatospora</taxon>
    </lineage>
</organism>
<evidence type="ECO:0000259" key="3">
    <source>
        <dbReference type="Pfam" id="PF06738"/>
    </source>
</evidence>
<dbReference type="AlphaFoldDB" id="A0A8J3K418"/>
<comment type="caution">
    <text evidence="4">The sequence shown here is derived from an EMBL/GenBank/DDBJ whole genome shotgun (WGS) entry which is preliminary data.</text>
</comment>
<feature type="domain" description="Threonine/serine exporter-like N-terminal" evidence="3">
    <location>
        <begin position="9"/>
        <end position="247"/>
    </location>
</feature>
<sequence length="411" mass="42280">MPPDNLLEFLRKCGVALCLAGETANRIPDELVAIADAYGVGDVEFLVVPTGVFVRAGAEGGGVTVDFANADGPPLRLDQVDRLYTLFEQVKADPIPPAEGIARVQDILDAPPRFGAVITVFGHGVLTVGIGLLFVRDGRALLSLALLGLLVGVLRLLAERVQVLSLALPVAAAMLVTVLAYRYSPELGADPASLLIPPLATFLPGAALTLGAQEMVTRSIISGASRLVSSVYVLLLLTFGIYAGMQIAGPAQAIAASEPPLGVWASWVGVLVFGVGIYLNSSAPPRSLPWLLATLVLAYGGQYLAGQVGGGVFAAFVGGLLIVPLANAVQRLHGPPAQVVFLPSFWLLVPGALSLVGVTGLTGLVELSGTGRSNLVTAFLTVVAVSLGVLVGSSLLSNVTATSRLLTSRSA</sequence>
<reference evidence="4 5" key="1">
    <citation type="submission" date="2021-01" db="EMBL/GenBank/DDBJ databases">
        <title>Whole genome shotgun sequence of Catellatospora chokoriensis NBRC 107358.</title>
        <authorList>
            <person name="Komaki H."/>
            <person name="Tamura T."/>
        </authorList>
    </citation>
    <scope>NUCLEOTIDE SEQUENCE [LARGE SCALE GENOMIC DNA]</scope>
    <source>
        <strain evidence="4 5">NBRC 107358</strain>
    </source>
</reference>
<evidence type="ECO:0000313" key="4">
    <source>
        <dbReference type="EMBL" id="GIF89928.1"/>
    </source>
</evidence>
<evidence type="ECO:0000256" key="2">
    <source>
        <dbReference type="SAM" id="Phobius"/>
    </source>
</evidence>
<feature type="transmembrane region" description="Helical" evidence="2">
    <location>
        <begin position="163"/>
        <end position="183"/>
    </location>
</feature>
<feature type="transmembrane region" description="Helical" evidence="2">
    <location>
        <begin position="140"/>
        <end position="158"/>
    </location>
</feature>
<dbReference type="Pfam" id="PF06738">
    <property type="entry name" value="ThrE"/>
    <property type="match status" value="1"/>
</dbReference>
<dbReference type="PANTHER" id="PTHR31082">
    <property type="entry name" value="PHEROMONE-REGULATED MEMBRANE PROTEIN 10"/>
    <property type="match status" value="1"/>
</dbReference>
<feature type="transmembrane region" description="Helical" evidence="2">
    <location>
        <begin position="341"/>
        <end position="363"/>
    </location>
</feature>
<name>A0A8J3K418_9ACTN</name>
<keyword evidence="2" id="KW-1133">Transmembrane helix</keyword>
<dbReference type="EMBL" id="BONG01000019">
    <property type="protein sequence ID" value="GIF89928.1"/>
    <property type="molecule type" value="Genomic_DNA"/>
</dbReference>
<feature type="transmembrane region" description="Helical" evidence="2">
    <location>
        <begin position="311"/>
        <end position="329"/>
    </location>
</feature>
<dbReference type="GO" id="GO:0022857">
    <property type="term" value="F:transmembrane transporter activity"/>
    <property type="evidence" value="ECO:0007669"/>
    <property type="project" value="InterPro"/>
</dbReference>
<dbReference type="InterPro" id="IPR010619">
    <property type="entry name" value="ThrE-like_N"/>
</dbReference>
<keyword evidence="2" id="KW-0472">Membrane</keyword>
<dbReference type="PANTHER" id="PTHR31082:SF4">
    <property type="entry name" value="PHEROMONE-REGULATED MEMBRANE PROTEIN 10"/>
    <property type="match status" value="1"/>
</dbReference>
<feature type="transmembrane region" description="Helical" evidence="2">
    <location>
        <begin position="195"/>
        <end position="212"/>
    </location>
</feature>
<gene>
    <name evidence="4" type="ORF">Cch02nite_33720</name>
</gene>
<dbReference type="InterPro" id="IPR051361">
    <property type="entry name" value="ThrE/Ser_Exporter"/>
</dbReference>
<feature type="transmembrane region" description="Helical" evidence="2">
    <location>
        <begin position="114"/>
        <end position="134"/>
    </location>
</feature>
<keyword evidence="2" id="KW-0812">Transmembrane</keyword>
<evidence type="ECO:0000256" key="1">
    <source>
        <dbReference type="ARBA" id="ARBA00034125"/>
    </source>
</evidence>
<feature type="transmembrane region" description="Helical" evidence="2">
    <location>
        <begin position="375"/>
        <end position="396"/>
    </location>
</feature>
<accession>A0A8J3K418</accession>
<feature type="transmembrane region" description="Helical" evidence="2">
    <location>
        <begin position="224"/>
        <end position="243"/>
    </location>
</feature>